<comment type="caution">
    <text evidence="2">The sequence shown here is derived from an EMBL/GenBank/DDBJ whole genome shotgun (WGS) entry which is preliminary data.</text>
</comment>
<feature type="transmembrane region" description="Helical" evidence="1">
    <location>
        <begin position="16"/>
        <end position="34"/>
    </location>
</feature>
<evidence type="ECO:0000313" key="2">
    <source>
        <dbReference type="EMBL" id="PPK86268.1"/>
    </source>
</evidence>
<evidence type="ECO:0000256" key="1">
    <source>
        <dbReference type="SAM" id="Phobius"/>
    </source>
</evidence>
<dbReference type="AlphaFoldDB" id="A0A2S6I525"/>
<dbReference type="OrthoDB" id="952668at2"/>
<sequence>MAQIRIEEKPTGGSSIWPWIIGLLLLGLVVWGVAEAFDDSEEVYTEEVVEDNDGVAGVATGIDENNNYNDYDEVEGSLPAVATYMNTTASMDGEMGLDHEFSHRALTELADATKAIAEEKGLMSEASVMDKSDRIDRLANEIMEDPMAGDHADKIKMASMLIVEMMEDIDTQSNSGSNSADIDALRQEAQAMTAETLTLNQKEDVRSFFSQARTVLQNLS</sequence>
<accession>A0A2S6I525</accession>
<proteinExistence type="predicted"/>
<keyword evidence="1" id="KW-0472">Membrane</keyword>
<keyword evidence="1" id="KW-1133">Transmembrane helix</keyword>
<protein>
    <submittedName>
        <fullName evidence="2">Uncharacterized protein</fullName>
    </submittedName>
</protein>
<name>A0A2S6I525_9BACT</name>
<dbReference type="EMBL" id="PTJC01000006">
    <property type="protein sequence ID" value="PPK86268.1"/>
    <property type="molecule type" value="Genomic_DNA"/>
</dbReference>
<dbReference type="RefSeq" id="WP_104420716.1">
    <property type="nucleotide sequence ID" value="NZ_PTJC01000006.1"/>
</dbReference>
<dbReference type="Proteomes" id="UP000237662">
    <property type="component" value="Unassembled WGS sequence"/>
</dbReference>
<reference evidence="2 3" key="1">
    <citation type="submission" date="2018-02" db="EMBL/GenBank/DDBJ databases">
        <title>Genomic Encyclopedia of Archaeal and Bacterial Type Strains, Phase II (KMG-II): from individual species to whole genera.</title>
        <authorList>
            <person name="Goeker M."/>
        </authorList>
    </citation>
    <scope>NUCLEOTIDE SEQUENCE [LARGE SCALE GENOMIC DNA]</scope>
    <source>
        <strain evidence="2 3">DSM 29526</strain>
    </source>
</reference>
<organism evidence="2 3">
    <name type="scientific">Neolewinella xylanilytica</name>
    <dbReference type="NCBI Taxonomy" id="1514080"/>
    <lineage>
        <taxon>Bacteria</taxon>
        <taxon>Pseudomonadati</taxon>
        <taxon>Bacteroidota</taxon>
        <taxon>Saprospiria</taxon>
        <taxon>Saprospirales</taxon>
        <taxon>Lewinellaceae</taxon>
        <taxon>Neolewinella</taxon>
    </lineage>
</organism>
<keyword evidence="3" id="KW-1185">Reference proteome</keyword>
<gene>
    <name evidence="2" type="ORF">CLV84_3191</name>
</gene>
<keyword evidence="1" id="KW-0812">Transmembrane</keyword>
<evidence type="ECO:0000313" key="3">
    <source>
        <dbReference type="Proteomes" id="UP000237662"/>
    </source>
</evidence>